<dbReference type="SUPFAM" id="SSF56219">
    <property type="entry name" value="DNase I-like"/>
    <property type="match status" value="1"/>
</dbReference>
<protein>
    <submittedName>
        <fullName evidence="1">Uncharacterized protein</fullName>
    </submittedName>
</protein>
<sequence length="282" mass="31445">MGNHNSGGAGRSSRSLTSSLMYVAFSRTVSGSGLYLIGDFREPSPPDRNSSLQREYARQQQCQLLPVFRFLREPCQCQQLLFHNVQSFRAHLQLVTSDKVYMHSDLLLFAETWLCEDQPCEIPGFTMVASASRGSHGSSAVGACCYVSERLQSLVHGVMAGIQRFGRQSVSAAVATIRGACFISMYASPGTRVEQINSTIAPYFSETSMRYVLACRCRHCLINYNLRMTTPSDSYSTRAGTRIDYTFTTLSNTEAGAYATVSKSFYYLLWLRFNFCDEALIS</sequence>
<dbReference type="InterPro" id="IPR036691">
    <property type="entry name" value="Endo/exonu/phosph_ase_sf"/>
</dbReference>
<keyword evidence="2" id="KW-1185">Reference proteome</keyword>
<comment type="caution">
    <text evidence="1">The sequence shown here is derived from an EMBL/GenBank/DDBJ whole genome shotgun (WGS) entry which is preliminary data.</text>
</comment>
<dbReference type="RefSeq" id="XP_040739714.1">
    <property type="nucleotide sequence ID" value="XM_040888833.1"/>
</dbReference>
<dbReference type="Proteomes" id="UP000193922">
    <property type="component" value="Unassembled WGS sequence"/>
</dbReference>
<dbReference type="AlphaFoldDB" id="A0A1Y1VWB7"/>
<organism evidence="1 2">
    <name type="scientific">Linderina pennispora</name>
    <dbReference type="NCBI Taxonomy" id="61395"/>
    <lineage>
        <taxon>Eukaryota</taxon>
        <taxon>Fungi</taxon>
        <taxon>Fungi incertae sedis</taxon>
        <taxon>Zoopagomycota</taxon>
        <taxon>Kickxellomycotina</taxon>
        <taxon>Kickxellomycetes</taxon>
        <taxon>Kickxellales</taxon>
        <taxon>Kickxellaceae</taxon>
        <taxon>Linderina</taxon>
    </lineage>
</organism>
<name>A0A1Y1VWB7_9FUNG</name>
<reference evidence="1 2" key="1">
    <citation type="submission" date="2016-07" db="EMBL/GenBank/DDBJ databases">
        <title>Pervasive Adenine N6-methylation of Active Genes in Fungi.</title>
        <authorList>
            <consortium name="DOE Joint Genome Institute"/>
            <person name="Mondo S.J."/>
            <person name="Dannebaum R.O."/>
            <person name="Kuo R.C."/>
            <person name="Labutti K."/>
            <person name="Haridas S."/>
            <person name="Kuo A."/>
            <person name="Salamov A."/>
            <person name="Ahrendt S.R."/>
            <person name="Lipzen A."/>
            <person name="Sullivan W."/>
            <person name="Andreopoulos W.B."/>
            <person name="Clum A."/>
            <person name="Lindquist E."/>
            <person name="Daum C."/>
            <person name="Ramamoorthy G.K."/>
            <person name="Gryganskyi A."/>
            <person name="Culley D."/>
            <person name="Magnuson J.K."/>
            <person name="James T.Y."/>
            <person name="O'Malley M.A."/>
            <person name="Stajich J.E."/>
            <person name="Spatafora J.W."/>
            <person name="Visel A."/>
            <person name="Grigoriev I.V."/>
        </authorList>
    </citation>
    <scope>NUCLEOTIDE SEQUENCE [LARGE SCALE GENOMIC DNA]</scope>
    <source>
        <strain evidence="1 2">ATCC 12442</strain>
    </source>
</reference>
<dbReference type="Gene3D" id="3.60.10.10">
    <property type="entry name" value="Endonuclease/exonuclease/phosphatase"/>
    <property type="match status" value="1"/>
</dbReference>
<proteinExistence type="predicted"/>
<dbReference type="EMBL" id="MCFD01000025">
    <property type="protein sequence ID" value="ORX65581.1"/>
    <property type="molecule type" value="Genomic_DNA"/>
</dbReference>
<gene>
    <name evidence="1" type="ORF">DL89DRAFT_270817</name>
</gene>
<evidence type="ECO:0000313" key="1">
    <source>
        <dbReference type="EMBL" id="ORX65581.1"/>
    </source>
</evidence>
<accession>A0A1Y1VWB7</accession>
<dbReference type="OrthoDB" id="6621790at2759"/>
<dbReference type="STRING" id="61395.A0A1Y1VWB7"/>
<evidence type="ECO:0000313" key="2">
    <source>
        <dbReference type="Proteomes" id="UP000193922"/>
    </source>
</evidence>
<dbReference type="GeneID" id="63805481"/>